<feature type="domain" description="Bacterial bifunctional deaminase-reductase C-terminal" evidence="1">
    <location>
        <begin position="4"/>
        <end position="167"/>
    </location>
</feature>
<dbReference type="Proteomes" id="UP000192582">
    <property type="component" value="Unassembled WGS sequence"/>
</dbReference>
<organism evidence="2 3">
    <name type="scientific">Deinococcus hopiensis KR-140</name>
    <dbReference type="NCBI Taxonomy" id="695939"/>
    <lineage>
        <taxon>Bacteria</taxon>
        <taxon>Thermotogati</taxon>
        <taxon>Deinococcota</taxon>
        <taxon>Deinococci</taxon>
        <taxon>Deinococcales</taxon>
        <taxon>Deinococcaceae</taxon>
        <taxon>Deinococcus</taxon>
    </lineage>
</organism>
<evidence type="ECO:0000313" key="3">
    <source>
        <dbReference type="Proteomes" id="UP000192582"/>
    </source>
</evidence>
<dbReference type="RefSeq" id="WP_084051183.1">
    <property type="nucleotide sequence ID" value="NZ_FWWU01000010.1"/>
</dbReference>
<dbReference type="GO" id="GO:0009231">
    <property type="term" value="P:riboflavin biosynthetic process"/>
    <property type="evidence" value="ECO:0007669"/>
    <property type="project" value="InterPro"/>
</dbReference>
<sequence length="177" mass="19996">MTLPRVTVFLGLSLDGYLAREDHTLDWLSLVQTDPPEDTGYTTLMSSIDVLVMGRQTYDVALTFPSWPFVGKRVVVLTHRRLEPEHGEEAFEGPLEYLIERLGREGHQHVYLDGGNVVRQGLQRGLVSDLTLSWVPVILGSGIALFDRGLPEQRWTLTNSRVFPSGLFQATYRAWGR</sequence>
<dbReference type="InterPro" id="IPR024072">
    <property type="entry name" value="DHFR-like_dom_sf"/>
</dbReference>
<dbReference type="InterPro" id="IPR050765">
    <property type="entry name" value="Riboflavin_Biosynth_HTPR"/>
</dbReference>
<proteinExistence type="predicted"/>
<evidence type="ECO:0000259" key="1">
    <source>
        <dbReference type="Pfam" id="PF01872"/>
    </source>
</evidence>
<dbReference type="AlphaFoldDB" id="A0A1W1VUR6"/>
<dbReference type="EMBL" id="FWWU01000010">
    <property type="protein sequence ID" value="SMB97115.1"/>
    <property type="molecule type" value="Genomic_DNA"/>
</dbReference>
<dbReference type="PANTHER" id="PTHR38011">
    <property type="entry name" value="DIHYDROFOLATE REDUCTASE FAMILY PROTEIN (AFU_ORTHOLOGUE AFUA_8G06820)"/>
    <property type="match status" value="1"/>
</dbReference>
<gene>
    <name evidence="2" type="ORF">SAMN00790413_06351</name>
</gene>
<reference evidence="2 3" key="1">
    <citation type="submission" date="2017-04" db="EMBL/GenBank/DDBJ databases">
        <authorList>
            <person name="Afonso C.L."/>
            <person name="Miller P.J."/>
            <person name="Scott M.A."/>
            <person name="Spackman E."/>
            <person name="Goraichik I."/>
            <person name="Dimitrov K.M."/>
            <person name="Suarez D.L."/>
            <person name="Swayne D.E."/>
        </authorList>
    </citation>
    <scope>NUCLEOTIDE SEQUENCE [LARGE SCALE GENOMIC DNA]</scope>
    <source>
        <strain evidence="2 3">KR-140</strain>
    </source>
</reference>
<dbReference type="OrthoDB" id="195113at2"/>
<dbReference type="InterPro" id="IPR002734">
    <property type="entry name" value="RibDG_C"/>
</dbReference>
<protein>
    <submittedName>
        <fullName evidence="2">Dihydrofolate reductase</fullName>
    </submittedName>
</protein>
<dbReference type="GO" id="GO:0008703">
    <property type="term" value="F:5-amino-6-(5-phosphoribosylamino)uracil reductase activity"/>
    <property type="evidence" value="ECO:0007669"/>
    <property type="project" value="InterPro"/>
</dbReference>
<evidence type="ECO:0000313" key="2">
    <source>
        <dbReference type="EMBL" id="SMB97115.1"/>
    </source>
</evidence>
<name>A0A1W1VUR6_9DEIO</name>
<keyword evidence="3" id="KW-1185">Reference proteome</keyword>
<accession>A0A1W1VUR6</accession>
<dbReference type="SUPFAM" id="SSF53597">
    <property type="entry name" value="Dihydrofolate reductase-like"/>
    <property type="match status" value="1"/>
</dbReference>
<dbReference type="STRING" id="695939.SAMN00790413_06351"/>
<dbReference type="Gene3D" id="3.40.430.10">
    <property type="entry name" value="Dihydrofolate Reductase, subunit A"/>
    <property type="match status" value="1"/>
</dbReference>
<dbReference type="PANTHER" id="PTHR38011:SF11">
    <property type="entry name" value="2,5-DIAMINO-6-RIBOSYLAMINO-4(3H)-PYRIMIDINONE 5'-PHOSPHATE REDUCTASE"/>
    <property type="match status" value="1"/>
</dbReference>
<dbReference type="Pfam" id="PF01872">
    <property type="entry name" value="RibD_C"/>
    <property type="match status" value="1"/>
</dbReference>